<dbReference type="EMBL" id="AP024488">
    <property type="protein sequence ID" value="BCS96308.1"/>
    <property type="molecule type" value="Genomic_DNA"/>
</dbReference>
<sequence length="53" mass="5694">MYGVFSWGLGVRGRGGAFLVLEKQAKGKWLKAKGERSRCAQSGLDAAREIGVP</sequence>
<keyword evidence="2" id="KW-1185">Reference proteome</keyword>
<accession>A0ABN6F197</accession>
<proteinExistence type="predicted"/>
<evidence type="ECO:0000313" key="1">
    <source>
        <dbReference type="EMBL" id="BCS96308.1"/>
    </source>
</evidence>
<name>A0ABN6F197_9BACT</name>
<organism evidence="1 2">
    <name type="scientific">Desulfoluna limicola</name>
    <dbReference type="NCBI Taxonomy" id="2810562"/>
    <lineage>
        <taxon>Bacteria</taxon>
        <taxon>Pseudomonadati</taxon>
        <taxon>Thermodesulfobacteriota</taxon>
        <taxon>Desulfobacteria</taxon>
        <taxon>Desulfobacterales</taxon>
        <taxon>Desulfolunaceae</taxon>
        <taxon>Desulfoluna</taxon>
    </lineage>
</organism>
<evidence type="ECO:0000313" key="2">
    <source>
        <dbReference type="Proteomes" id="UP001320148"/>
    </source>
</evidence>
<protein>
    <submittedName>
        <fullName evidence="1">Uncharacterized protein</fullName>
    </submittedName>
</protein>
<dbReference type="Proteomes" id="UP001320148">
    <property type="component" value="Chromosome"/>
</dbReference>
<reference evidence="1 2" key="1">
    <citation type="submission" date="2021-02" db="EMBL/GenBank/DDBJ databases">
        <title>Complete genome of Desulfoluna sp. strain ASN36.</title>
        <authorList>
            <person name="Takahashi A."/>
            <person name="Kojima H."/>
            <person name="Fukui M."/>
        </authorList>
    </citation>
    <scope>NUCLEOTIDE SEQUENCE [LARGE SCALE GENOMIC DNA]</scope>
    <source>
        <strain evidence="1 2">ASN36</strain>
    </source>
</reference>
<gene>
    <name evidence="1" type="ORF">DSLASN_19400</name>
</gene>